<evidence type="ECO:0000256" key="7">
    <source>
        <dbReference type="ARBA" id="ARBA00037107"/>
    </source>
</evidence>
<feature type="compositionally biased region" description="Basic and acidic residues" evidence="9">
    <location>
        <begin position="361"/>
        <end position="377"/>
    </location>
</feature>
<dbReference type="VEuPathDB" id="FungiDB:PYU1_G010795"/>
<dbReference type="PANTHER" id="PTHR12447">
    <property type="entry name" value="ANKYRIN REPEAT DOMAIN-CONTAINING PROTEIN 13"/>
    <property type="match status" value="1"/>
</dbReference>
<evidence type="ECO:0000256" key="5">
    <source>
        <dbReference type="ARBA" id="ARBA00023136"/>
    </source>
</evidence>
<dbReference type="EnsemblProtists" id="PYU1_T010818">
    <property type="protein sequence ID" value="PYU1_T010818"/>
    <property type="gene ID" value="PYU1_G010795"/>
</dbReference>
<dbReference type="InterPro" id="IPR055285">
    <property type="entry name" value="ANKRD13_C"/>
</dbReference>
<dbReference type="GO" id="GO:0005789">
    <property type="term" value="C:endoplasmic reticulum membrane"/>
    <property type="evidence" value="ECO:0007669"/>
    <property type="project" value="UniProtKB-SubCell"/>
</dbReference>
<keyword evidence="3" id="KW-0256">Endoplasmic reticulum</keyword>
<feature type="region of interest" description="Disordered" evidence="9">
    <location>
        <begin position="335"/>
        <end position="409"/>
    </location>
</feature>
<reference evidence="12" key="1">
    <citation type="journal article" date="2010" name="Genome Biol.">
        <title>Genome sequence of the necrotrophic plant pathogen Pythium ultimum reveals original pathogenicity mechanisms and effector repertoire.</title>
        <authorList>
            <person name="Levesque C.A."/>
            <person name="Brouwer H."/>
            <person name="Cano L."/>
            <person name="Hamilton J.P."/>
            <person name="Holt C."/>
            <person name="Huitema E."/>
            <person name="Raffaele S."/>
            <person name="Robideau G.P."/>
            <person name="Thines M."/>
            <person name="Win J."/>
            <person name="Zerillo M.M."/>
            <person name="Beakes G.W."/>
            <person name="Boore J.L."/>
            <person name="Busam D."/>
            <person name="Dumas B."/>
            <person name="Ferriera S."/>
            <person name="Fuerstenberg S.I."/>
            <person name="Gachon C.M."/>
            <person name="Gaulin E."/>
            <person name="Govers F."/>
            <person name="Grenville-Briggs L."/>
            <person name="Horner N."/>
            <person name="Hostetler J."/>
            <person name="Jiang R.H."/>
            <person name="Johnson J."/>
            <person name="Krajaejun T."/>
            <person name="Lin H."/>
            <person name="Meijer H.J."/>
            <person name="Moore B."/>
            <person name="Morris P."/>
            <person name="Phuntmart V."/>
            <person name="Puiu D."/>
            <person name="Shetty J."/>
            <person name="Stajich J.E."/>
            <person name="Tripathy S."/>
            <person name="Wawra S."/>
            <person name="van West P."/>
            <person name="Whitty B.R."/>
            <person name="Coutinho P.M."/>
            <person name="Henrissat B."/>
            <person name="Martin F."/>
            <person name="Thomas P.D."/>
            <person name="Tyler B.M."/>
            <person name="De Vries R.P."/>
            <person name="Kamoun S."/>
            <person name="Yandell M."/>
            <person name="Tisserat N."/>
            <person name="Buell C.R."/>
        </authorList>
    </citation>
    <scope>NUCLEOTIDE SEQUENCE</scope>
    <source>
        <strain evidence="12">DAOM:BR144</strain>
    </source>
</reference>
<evidence type="ECO:0000256" key="8">
    <source>
        <dbReference type="PROSITE-ProRule" id="PRU00023"/>
    </source>
</evidence>
<accession>K3X0R9</accession>
<evidence type="ECO:0000256" key="3">
    <source>
        <dbReference type="ARBA" id="ARBA00022824"/>
    </source>
</evidence>
<keyword evidence="12" id="KW-1185">Reference proteome</keyword>
<name>K3X0R9_GLOUD</name>
<keyword evidence="5" id="KW-0472">Membrane</keyword>
<proteinExistence type="predicted"/>
<evidence type="ECO:0000313" key="12">
    <source>
        <dbReference type="Proteomes" id="UP000019132"/>
    </source>
</evidence>
<dbReference type="PANTHER" id="PTHR12447:SF25">
    <property type="entry name" value="ANKYRIN REPEAT DOMAIN-CONTAINING PROTEIN 13C"/>
    <property type="match status" value="1"/>
</dbReference>
<feature type="domain" description="Ankyrin repeat" evidence="10">
    <location>
        <begin position="595"/>
        <end position="729"/>
    </location>
</feature>
<reference evidence="11" key="3">
    <citation type="submission" date="2015-02" db="UniProtKB">
        <authorList>
            <consortium name="EnsemblProtists"/>
        </authorList>
    </citation>
    <scope>IDENTIFICATION</scope>
    <source>
        <strain evidence="11">DAOM BR144</strain>
    </source>
</reference>
<sequence length="753" mass="84384">MGVIGDVPPLHAAIWEGNIDAVRRILQDASSADSGNNGSSSEDALAMSPLKRVLETKDKNGNSALHLAVRIAQPAQRAIVQLLLEYDASVTSRNTDGWSCAHDATLCDDEFLLAQVFLRGEKQLWDLVQARQESFFRALENLPDFEAEIFLEAHSWVPMVSKILPSDTIRIWKRGSQLRCDTELKGLDGVKWKRSRMSHMFMGRHSERPGHAVIIDHEGKTFYDVSAALHNSTVTNMDLGLQVLLTTPLSSSSMDTSKMAFRKRKDVTTIKQKKRGFCPWTGTKYRMENFTVSAQFRPVVKPERKLKEVSDNPKSDGSVPLQEIQKFVDHISIHSSKATKKKKKQKSMRNTNFDSDDDLKELERERTNSLEPSDPRRRSSTLGSTSMEENGGKRSSADSANDGQTSLKLPKGKKVEMHLDVCAGDTIKWNFISKSKDFCFTATYFYDDQKLPVCKTDGVKNIAVAGAFEADFNGSFVLMWLNTQKNFSLDMNGIKIMYDVAHIRPAVGLPAPSNAGVRVGGERRLSTTAEEQDGDDDEDKGNQTDSVFDEVANKPSDADKCQEFLRLDHIPNPLTVTTSFHDYFCGPSQESSAAAGDEKMSASAKMSSLFKLSKPQKKRHNSHAVDQNENDAIVSSGQRNTFRSLTVLPETRSLSKEFEAKVLMADKFPFELNDFLPVIQFLSHTGEHVQNLEDFFQMKLPPGFPVKFELPMMFTIRIAYTFQKITLSDNVDPGLFEIPSGYKRVMTLKEVRS</sequence>
<feature type="compositionally biased region" description="Polar residues" evidence="9">
    <location>
        <begin position="397"/>
        <end position="407"/>
    </location>
</feature>
<evidence type="ECO:0000256" key="1">
    <source>
        <dbReference type="ARBA" id="ARBA00004586"/>
    </source>
</evidence>
<protein>
    <recommendedName>
        <fullName evidence="10">Ankyrin repeat domain-containing protein</fullName>
    </recommendedName>
</protein>
<dbReference type="AlphaFoldDB" id="K3X0R9"/>
<dbReference type="Gene3D" id="2.60.120.680">
    <property type="entry name" value="GOLD domain"/>
    <property type="match status" value="1"/>
</dbReference>
<keyword evidence="6" id="KW-0143">Chaperone</keyword>
<organism evidence="11 12">
    <name type="scientific">Globisporangium ultimum (strain ATCC 200006 / CBS 805.95 / DAOM BR144)</name>
    <name type="common">Pythium ultimum</name>
    <dbReference type="NCBI Taxonomy" id="431595"/>
    <lineage>
        <taxon>Eukaryota</taxon>
        <taxon>Sar</taxon>
        <taxon>Stramenopiles</taxon>
        <taxon>Oomycota</taxon>
        <taxon>Peronosporomycetes</taxon>
        <taxon>Pythiales</taxon>
        <taxon>Pythiaceae</taxon>
        <taxon>Globisporangium</taxon>
    </lineage>
</organism>
<dbReference type="InterPro" id="IPR036770">
    <property type="entry name" value="Ankyrin_rpt-contain_sf"/>
</dbReference>
<dbReference type="Pfam" id="PF11904">
    <property type="entry name" value="ANKRD13_C"/>
    <property type="match status" value="2"/>
</dbReference>
<dbReference type="InterPro" id="IPR002110">
    <property type="entry name" value="Ankyrin_rpt"/>
</dbReference>
<feature type="compositionally biased region" description="Basic residues" evidence="9">
    <location>
        <begin position="337"/>
        <end position="347"/>
    </location>
</feature>
<feature type="domain" description="Ankyrin repeat" evidence="10">
    <location>
        <begin position="179"/>
        <end position="386"/>
    </location>
</feature>
<dbReference type="eggNOG" id="KOG0522">
    <property type="taxonomic scope" value="Eukaryota"/>
</dbReference>
<dbReference type="Proteomes" id="UP000019132">
    <property type="component" value="Unassembled WGS sequence"/>
</dbReference>
<feature type="repeat" description="ANK" evidence="8">
    <location>
        <begin position="60"/>
        <end position="95"/>
    </location>
</feature>
<evidence type="ECO:0000256" key="2">
    <source>
        <dbReference type="ARBA" id="ARBA00022737"/>
    </source>
</evidence>
<keyword evidence="2" id="KW-0677">Repeat</keyword>
<comment type="function">
    <text evidence="7">Acts as a molecular chaperone for G protein-coupled receptors, regulating their biogenesis and exit from the ER.</text>
</comment>
<dbReference type="SUPFAM" id="SSF48403">
    <property type="entry name" value="Ankyrin repeat"/>
    <property type="match status" value="1"/>
</dbReference>
<evidence type="ECO:0000259" key="10">
    <source>
        <dbReference type="Pfam" id="PF11904"/>
    </source>
</evidence>
<dbReference type="SMART" id="SM00248">
    <property type="entry name" value="ANK"/>
    <property type="match status" value="2"/>
</dbReference>
<dbReference type="PROSITE" id="PS50088">
    <property type="entry name" value="ANK_REPEAT"/>
    <property type="match status" value="1"/>
</dbReference>
<evidence type="ECO:0000256" key="9">
    <source>
        <dbReference type="SAM" id="MobiDB-lite"/>
    </source>
</evidence>
<dbReference type="InterPro" id="IPR021832">
    <property type="entry name" value="ANKRD13"/>
</dbReference>
<reference evidence="12" key="2">
    <citation type="submission" date="2010-04" db="EMBL/GenBank/DDBJ databases">
        <authorList>
            <person name="Buell R."/>
            <person name="Hamilton J."/>
            <person name="Hostetler J."/>
        </authorList>
    </citation>
    <scope>NUCLEOTIDE SEQUENCE [LARGE SCALE GENOMIC DNA]</scope>
    <source>
        <strain evidence="12">DAOM:BR144</strain>
    </source>
</reference>
<dbReference type="Gene3D" id="1.25.40.20">
    <property type="entry name" value="Ankyrin repeat-containing domain"/>
    <property type="match status" value="1"/>
</dbReference>
<dbReference type="EMBL" id="GL376592">
    <property type="status" value="NOT_ANNOTATED_CDS"/>
    <property type="molecule type" value="Genomic_DNA"/>
</dbReference>
<dbReference type="PROSITE" id="PS50297">
    <property type="entry name" value="ANK_REP_REGION"/>
    <property type="match status" value="1"/>
</dbReference>
<dbReference type="OMA" id="CNREERI"/>
<feature type="compositionally biased region" description="Acidic residues" evidence="9">
    <location>
        <begin position="530"/>
        <end position="539"/>
    </location>
</feature>
<feature type="region of interest" description="Disordered" evidence="9">
    <location>
        <begin position="514"/>
        <end position="553"/>
    </location>
</feature>
<evidence type="ECO:0000256" key="4">
    <source>
        <dbReference type="ARBA" id="ARBA00023043"/>
    </source>
</evidence>
<evidence type="ECO:0000313" key="11">
    <source>
        <dbReference type="EnsemblProtists" id="PYU1_T010818"/>
    </source>
</evidence>
<dbReference type="Pfam" id="PF00023">
    <property type="entry name" value="Ank"/>
    <property type="match status" value="1"/>
</dbReference>
<comment type="subcellular location">
    <subcellularLocation>
        <location evidence="1">Endoplasmic reticulum membrane</location>
    </subcellularLocation>
</comment>
<keyword evidence="4 8" id="KW-0040">ANK repeat</keyword>
<dbReference type="InParanoid" id="K3X0R9"/>
<dbReference type="HOGENOM" id="CLU_411887_0_0_1"/>
<evidence type="ECO:0000256" key="6">
    <source>
        <dbReference type="ARBA" id="ARBA00023186"/>
    </source>
</evidence>